<dbReference type="EMBL" id="CADEPM010000014">
    <property type="protein sequence ID" value="CAB3411604.1"/>
    <property type="molecule type" value="Genomic_DNA"/>
</dbReference>
<gene>
    <name evidence="6" type="ORF">CBOVIS_LOCUS12982</name>
</gene>
<keyword evidence="7" id="KW-1185">Reference proteome</keyword>
<evidence type="ECO:0000256" key="4">
    <source>
        <dbReference type="ARBA" id="ARBA00023136"/>
    </source>
</evidence>
<dbReference type="Proteomes" id="UP000494206">
    <property type="component" value="Unassembled WGS sequence"/>
</dbReference>
<feature type="domain" description="MSP" evidence="5">
    <location>
        <begin position="16"/>
        <end position="93"/>
    </location>
</feature>
<dbReference type="SUPFAM" id="SSF49354">
    <property type="entry name" value="PapD-like"/>
    <property type="match status" value="1"/>
</dbReference>
<keyword evidence="3" id="KW-1133">Transmembrane helix</keyword>
<dbReference type="OrthoDB" id="10022288at2759"/>
<dbReference type="InterPro" id="IPR039283">
    <property type="entry name" value="MOSPD1/3"/>
</dbReference>
<evidence type="ECO:0000313" key="6">
    <source>
        <dbReference type="EMBL" id="CAB3411604.1"/>
    </source>
</evidence>
<sequence>MSVVNEESVPVFVSSTELEFQLNEKSPLKPFTLYNPYPYPITYKILCTATRNYHLSDSTGTLLPECCKDIVVRCIQKGFAGNVDKLKIEIMKKGSNRV</sequence>
<dbReference type="Gene3D" id="2.60.40.10">
    <property type="entry name" value="Immunoglobulins"/>
    <property type="match status" value="1"/>
</dbReference>
<evidence type="ECO:0000313" key="7">
    <source>
        <dbReference type="Proteomes" id="UP000494206"/>
    </source>
</evidence>
<evidence type="ECO:0000256" key="2">
    <source>
        <dbReference type="ARBA" id="ARBA00022692"/>
    </source>
</evidence>
<dbReference type="InterPro" id="IPR013783">
    <property type="entry name" value="Ig-like_fold"/>
</dbReference>
<name>A0A8S1F6U9_9PELO</name>
<dbReference type="GO" id="GO:0016020">
    <property type="term" value="C:membrane"/>
    <property type="evidence" value="ECO:0007669"/>
    <property type="project" value="UniProtKB-SubCell"/>
</dbReference>
<comment type="caution">
    <text evidence="6">The sequence shown here is derived from an EMBL/GenBank/DDBJ whole genome shotgun (WGS) entry which is preliminary data.</text>
</comment>
<dbReference type="PANTHER" id="PTHR34441:SF1">
    <property type="entry name" value="MOTILE SPERM DOMAIN-CONTAINING 1"/>
    <property type="match status" value="1"/>
</dbReference>
<comment type="subcellular location">
    <subcellularLocation>
        <location evidence="1">Membrane</location>
        <topology evidence="1">Multi-pass membrane protein</topology>
    </subcellularLocation>
</comment>
<evidence type="ECO:0000259" key="5">
    <source>
        <dbReference type="Pfam" id="PF00635"/>
    </source>
</evidence>
<accession>A0A8S1F6U9</accession>
<keyword evidence="4" id="KW-0472">Membrane</keyword>
<dbReference type="InterPro" id="IPR008962">
    <property type="entry name" value="PapD-like_sf"/>
</dbReference>
<evidence type="ECO:0000256" key="3">
    <source>
        <dbReference type="ARBA" id="ARBA00022989"/>
    </source>
</evidence>
<dbReference type="AlphaFoldDB" id="A0A8S1F6U9"/>
<evidence type="ECO:0000256" key="1">
    <source>
        <dbReference type="ARBA" id="ARBA00004141"/>
    </source>
</evidence>
<dbReference type="GO" id="GO:0005737">
    <property type="term" value="C:cytoplasm"/>
    <property type="evidence" value="ECO:0007669"/>
    <property type="project" value="TreeGrafter"/>
</dbReference>
<proteinExistence type="predicted"/>
<dbReference type="InterPro" id="IPR000535">
    <property type="entry name" value="MSP_dom"/>
</dbReference>
<protein>
    <recommendedName>
        <fullName evidence="5">MSP domain-containing protein</fullName>
    </recommendedName>
</protein>
<organism evidence="6 7">
    <name type="scientific">Caenorhabditis bovis</name>
    <dbReference type="NCBI Taxonomy" id="2654633"/>
    <lineage>
        <taxon>Eukaryota</taxon>
        <taxon>Metazoa</taxon>
        <taxon>Ecdysozoa</taxon>
        <taxon>Nematoda</taxon>
        <taxon>Chromadorea</taxon>
        <taxon>Rhabditida</taxon>
        <taxon>Rhabditina</taxon>
        <taxon>Rhabditomorpha</taxon>
        <taxon>Rhabditoidea</taxon>
        <taxon>Rhabditidae</taxon>
        <taxon>Peloderinae</taxon>
        <taxon>Caenorhabditis</taxon>
    </lineage>
</organism>
<reference evidence="6 7" key="1">
    <citation type="submission" date="2020-04" db="EMBL/GenBank/DDBJ databases">
        <authorList>
            <person name="Laetsch R D."/>
            <person name="Stevens L."/>
            <person name="Kumar S."/>
            <person name="Blaxter L. M."/>
        </authorList>
    </citation>
    <scope>NUCLEOTIDE SEQUENCE [LARGE SCALE GENOMIC DNA]</scope>
</reference>
<dbReference type="PANTHER" id="PTHR34441">
    <property type="entry name" value="MOTILE SPERM DOMAIN-CONTAINING PROTEIN 1"/>
    <property type="match status" value="1"/>
</dbReference>
<dbReference type="Pfam" id="PF00635">
    <property type="entry name" value="Motile_Sperm"/>
    <property type="match status" value="1"/>
</dbReference>
<keyword evidence="2" id="KW-0812">Transmembrane</keyword>